<feature type="region of interest" description="Disordered" evidence="6">
    <location>
        <begin position="631"/>
        <end position="660"/>
    </location>
</feature>
<dbReference type="Pfam" id="PF04082">
    <property type="entry name" value="Fungal_trans"/>
    <property type="match status" value="1"/>
</dbReference>
<dbReference type="Gene3D" id="4.10.240.10">
    <property type="entry name" value="Zn(2)-C6 fungal-type DNA-binding domain"/>
    <property type="match status" value="1"/>
</dbReference>
<dbReference type="InterPro" id="IPR001138">
    <property type="entry name" value="Zn2Cys6_DnaBD"/>
</dbReference>
<sequence>MPSCLTCIARKVKCDAPDSLSDCGNCRRLGEECRRHNPVPMVVSRQESKQFTRAGTKRRRSQISCLDCRKHKRKCNGELPCARCIRMKRECEYDTSHGKEGTFHHSYSVQAPVLSSIQTSPSQTSHTSSSAAGYQSGSVNSPYFQSDTSTQDLDPLAMFAKQCPLFPEKELMKSLVQQFFARIAPCRLFGFLHEPTFMMKIDQGYGGRFDEFLLLAAICAAATKVNHEANKQMWESGVEWARYVLQQLILDLNRISVTKLMTLVVLHEHEYRIGNQSSCFLITGLCTRYTHILQLNVEYDNDILCQNSSLTASEKESRRRLMWCCYVMDSFASSGVTHLQLIQENKIEIQLPMSDEHFLFERAIVTDLTPDTIDHRAYLVRLMSIRNRILNYVKRFDKDRDLWDPQSEYHSLLSSLQEWCNIIPENWNLNHTTIYARKSQGLLSPLIELWIFFHLCYLDLYRVVVPGLSPAMRPEIDAVQIAAPTDFLQSSQEACFNHAVKLTRLLEASIQHEKDGPLDDPNIIIGAHEAIRALVSYAKVASSRINDDTKQLLAELVDISVHHLRLTQKRIPTAILGLRRTVSIIKNSGLAYLNYTNLESDSDSDSSQERPGLEEQLNPLSQFSVAARGLSERHGKGTSSARVGSECSSSQKSMFDDDNLLSPGRDMFPTSLEGWLTSNQFGDFI</sequence>
<dbReference type="SMART" id="SM00906">
    <property type="entry name" value="Fungal_trans"/>
    <property type="match status" value="1"/>
</dbReference>
<evidence type="ECO:0000256" key="4">
    <source>
        <dbReference type="ARBA" id="ARBA00023163"/>
    </source>
</evidence>
<evidence type="ECO:0000256" key="1">
    <source>
        <dbReference type="ARBA" id="ARBA00004123"/>
    </source>
</evidence>
<dbReference type="EMBL" id="HG937693">
    <property type="protein sequence ID" value="CDP33912.1"/>
    <property type="molecule type" value="Genomic_DNA"/>
</dbReference>
<dbReference type="PANTHER" id="PTHR47338:SF7">
    <property type="entry name" value="ZN(II)2CYS6 TRANSCRIPTION FACTOR (EUROFUNG)"/>
    <property type="match status" value="1"/>
</dbReference>
<keyword evidence="3" id="KW-0805">Transcription regulation</keyword>
<dbReference type="GO" id="GO:0005634">
    <property type="term" value="C:nucleus"/>
    <property type="evidence" value="ECO:0007669"/>
    <property type="project" value="UniProtKB-SubCell"/>
</dbReference>
<dbReference type="PROSITE" id="PS00463">
    <property type="entry name" value="ZN2_CY6_FUNGAL_1"/>
    <property type="match status" value="1"/>
</dbReference>
<evidence type="ECO:0000256" key="2">
    <source>
        <dbReference type="ARBA" id="ARBA00022723"/>
    </source>
</evidence>
<dbReference type="GO" id="GO:0000981">
    <property type="term" value="F:DNA-binding transcription factor activity, RNA polymerase II-specific"/>
    <property type="evidence" value="ECO:0007669"/>
    <property type="project" value="InterPro"/>
</dbReference>
<proteinExistence type="predicted"/>
<keyword evidence="2" id="KW-0479">Metal-binding</keyword>
<evidence type="ECO:0000256" key="5">
    <source>
        <dbReference type="ARBA" id="ARBA00023242"/>
    </source>
</evidence>
<dbReference type="GO" id="GO:0008270">
    <property type="term" value="F:zinc ion binding"/>
    <property type="evidence" value="ECO:0007669"/>
    <property type="project" value="InterPro"/>
</dbReference>
<gene>
    <name evidence="8" type="ORF">GNLVRS02_ARAD1C00418g</name>
</gene>
<dbReference type="PANTHER" id="PTHR47338">
    <property type="entry name" value="ZN(II)2CYS6 TRANSCRIPTION FACTOR (EUROFUNG)-RELATED"/>
    <property type="match status" value="1"/>
</dbReference>
<evidence type="ECO:0000313" key="8">
    <source>
        <dbReference type="EMBL" id="CDP33912.1"/>
    </source>
</evidence>
<feature type="domain" description="Zn(2)-C6 fungal-type" evidence="7">
    <location>
        <begin position="64"/>
        <end position="93"/>
    </location>
</feature>
<name>A0A060T4T4_BLAAD</name>
<dbReference type="AlphaFoldDB" id="A0A060T4T4"/>
<evidence type="ECO:0000256" key="3">
    <source>
        <dbReference type="ARBA" id="ARBA00023015"/>
    </source>
</evidence>
<feature type="domain" description="Zn(2)-C6 fungal-type" evidence="7">
    <location>
        <begin position="3"/>
        <end position="35"/>
    </location>
</feature>
<comment type="subcellular location">
    <subcellularLocation>
        <location evidence="1">Nucleus</location>
    </subcellularLocation>
</comment>
<dbReference type="Pfam" id="PF00172">
    <property type="entry name" value="Zn_clus"/>
    <property type="match status" value="2"/>
</dbReference>
<dbReference type="InterPro" id="IPR050815">
    <property type="entry name" value="TF_fung"/>
</dbReference>
<dbReference type="CDD" id="cd12148">
    <property type="entry name" value="fungal_TF_MHR"/>
    <property type="match status" value="1"/>
</dbReference>
<reference evidence="8" key="2">
    <citation type="submission" date="2014-06" db="EMBL/GenBank/DDBJ databases">
        <title>The complete genome of Blastobotrys (Arxula) adeninivorans LS3 - a yeast of biotechnological interest.</title>
        <authorList>
            <person name="Kunze G."/>
            <person name="Gaillardin C."/>
            <person name="Czernicka M."/>
            <person name="Durrens P."/>
            <person name="Martin T."/>
            <person name="Boer E."/>
            <person name="Gabaldon T."/>
            <person name="Cruz J."/>
            <person name="Talla E."/>
            <person name="Marck C."/>
            <person name="Goffeau A."/>
            <person name="Barbe V."/>
            <person name="Baret P."/>
            <person name="Baronian K."/>
            <person name="Beier S."/>
            <person name="Bleykasten C."/>
            <person name="Bode R."/>
            <person name="Casaregola S."/>
            <person name="Despons L."/>
            <person name="Fairhead C."/>
            <person name="Giersberg M."/>
            <person name="Gierski P."/>
            <person name="Hahnel U."/>
            <person name="Hartmann A."/>
            <person name="Jankowska D."/>
            <person name="Jubin C."/>
            <person name="Jung P."/>
            <person name="Lafontaine I."/>
            <person name="Leh-Louis V."/>
            <person name="Lemaire M."/>
            <person name="Marcet-Houben M."/>
            <person name="Mascher M."/>
            <person name="Morel G."/>
            <person name="Richard G.-F."/>
            <person name="Riechen J."/>
            <person name="Sacerdot C."/>
            <person name="Sarkar A."/>
            <person name="Savel G."/>
            <person name="Schacherer J."/>
            <person name="Sherman D."/>
            <person name="Straub M.-L."/>
            <person name="Stein N."/>
            <person name="Thierry A."/>
            <person name="Trautwein-Schult A."/>
            <person name="Westhof E."/>
            <person name="Worch S."/>
            <person name="Dujon B."/>
            <person name="Souciet J.-L."/>
            <person name="Wincker P."/>
            <person name="Scholz U."/>
            <person name="Neuveglise N."/>
        </authorList>
    </citation>
    <scope>NUCLEOTIDE SEQUENCE</scope>
    <source>
        <strain evidence="8">LS3</strain>
    </source>
</reference>
<keyword evidence="4" id="KW-0804">Transcription</keyword>
<dbReference type="CDD" id="cd00067">
    <property type="entry name" value="GAL4"/>
    <property type="match status" value="2"/>
</dbReference>
<dbReference type="SMART" id="SM00066">
    <property type="entry name" value="GAL4"/>
    <property type="match status" value="2"/>
</dbReference>
<protein>
    <submittedName>
        <fullName evidence="8">ARAD1C00418p</fullName>
    </submittedName>
</protein>
<dbReference type="PhylomeDB" id="A0A060T4T4"/>
<evidence type="ECO:0000259" key="7">
    <source>
        <dbReference type="PROSITE" id="PS50048"/>
    </source>
</evidence>
<dbReference type="InterPro" id="IPR007219">
    <property type="entry name" value="XnlR_reg_dom"/>
</dbReference>
<reference evidence="8" key="1">
    <citation type="submission" date="2014-02" db="EMBL/GenBank/DDBJ databases">
        <authorList>
            <person name="Genoscope - CEA"/>
        </authorList>
    </citation>
    <scope>NUCLEOTIDE SEQUENCE</scope>
    <source>
        <strain evidence="8">LS3</strain>
    </source>
</reference>
<evidence type="ECO:0000256" key="6">
    <source>
        <dbReference type="SAM" id="MobiDB-lite"/>
    </source>
</evidence>
<feature type="compositionally biased region" description="Polar residues" evidence="6">
    <location>
        <begin position="637"/>
        <end position="653"/>
    </location>
</feature>
<organism evidence="8">
    <name type="scientific">Blastobotrys adeninivorans</name>
    <name type="common">Yeast</name>
    <name type="synonym">Arxula adeninivorans</name>
    <dbReference type="NCBI Taxonomy" id="409370"/>
    <lineage>
        <taxon>Eukaryota</taxon>
        <taxon>Fungi</taxon>
        <taxon>Dikarya</taxon>
        <taxon>Ascomycota</taxon>
        <taxon>Saccharomycotina</taxon>
        <taxon>Dipodascomycetes</taxon>
        <taxon>Dipodascales</taxon>
        <taxon>Trichomonascaceae</taxon>
        <taxon>Blastobotrys</taxon>
    </lineage>
</organism>
<dbReference type="SUPFAM" id="SSF57701">
    <property type="entry name" value="Zn2/Cys6 DNA-binding domain"/>
    <property type="match status" value="2"/>
</dbReference>
<accession>A0A060T4T4</accession>
<dbReference type="InterPro" id="IPR036864">
    <property type="entry name" value="Zn2-C6_fun-type_DNA-bd_sf"/>
</dbReference>
<dbReference type="GO" id="GO:0006351">
    <property type="term" value="P:DNA-templated transcription"/>
    <property type="evidence" value="ECO:0007669"/>
    <property type="project" value="InterPro"/>
</dbReference>
<dbReference type="GO" id="GO:0003677">
    <property type="term" value="F:DNA binding"/>
    <property type="evidence" value="ECO:0007669"/>
    <property type="project" value="InterPro"/>
</dbReference>
<dbReference type="PROSITE" id="PS50048">
    <property type="entry name" value="ZN2_CY6_FUNGAL_2"/>
    <property type="match status" value="2"/>
</dbReference>
<keyword evidence="5" id="KW-0539">Nucleus</keyword>